<name>A0A2R6NGN2_9APHY</name>
<feature type="compositionally biased region" description="Low complexity" evidence="1">
    <location>
        <begin position="48"/>
        <end position="62"/>
    </location>
</feature>
<sequence>MPAFVSQQQASGSGHDTTDQPNSHMYTDDPLGVDKPAGPSESTTSSWTDNNPNTADNDNPVDSVRQLDNIKIEYHPKARIPTKIYRFADYGRDCNTAPATTFANDPWLPGFNNRLDFEFAELTLECAMNQKQIDKLLGIVRRIANDPSQFSFNKYDDIKGAWDIAGEVHPPDKLPDGATPYALYLFADKTKLSSFGSQKGYPIVCRTPQLDINIHYGKGLGVGRVVGLLPIIEEELQNTKTPSFINWKHVVWHKLFAKVLKLLEQLAKTGWRTKCGDGILRWLFPLLLILSADYEEQCFMALIRGLGGLCPCPVCLVPKEKLKFVVEKWPLRVSKQGYDIMTNKLLSKKAREQKLKELSLRPVMGGLFGQHLFKEFKAQVEELGRVATAQVDTQFASASHWSGLNHFDAVMHVDFSDGTKFGDIFKILQKKVMIHPEEAIVEEEKIMYEKEEEEIVMDEDNEVLAVNEDEEMNDPEDDEVEAEMEIDVNEVEEEPRHEQDRSSDGFGSPRKKQKIKNWNFIKIHSHVHAADDIRAKGVSRNYNTKPNEKSHGRLKDAYQRTNFKNIEGQISKIDHQFLCAEVIRERIDAWDEFCKGGNSDDSETHHIFLVIFGLVASNHRSHSESWPQRTMATSPSKGSTYN</sequence>
<dbReference type="Proteomes" id="UP000186601">
    <property type="component" value="Unassembled WGS sequence"/>
</dbReference>
<comment type="caution">
    <text evidence="2">The sequence shown here is derived from an EMBL/GenBank/DDBJ whole genome shotgun (WGS) entry which is preliminary data.</text>
</comment>
<protein>
    <submittedName>
        <fullName evidence="2">Uncharacterized protein</fullName>
    </submittedName>
</protein>
<feature type="region of interest" description="Disordered" evidence="1">
    <location>
        <begin position="1"/>
        <end position="62"/>
    </location>
</feature>
<evidence type="ECO:0000256" key="1">
    <source>
        <dbReference type="SAM" id="MobiDB-lite"/>
    </source>
</evidence>
<evidence type="ECO:0000313" key="3">
    <source>
        <dbReference type="Proteomes" id="UP000186601"/>
    </source>
</evidence>
<dbReference type="Pfam" id="PF18759">
    <property type="entry name" value="Plavaka"/>
    <property type="match status" value="1"/>
</dbReference>
<dbReference type="OrthoDB" id="2795925at2759"/>
<keyword evidence="3" id="KW-1185">Reference proteome</keyword>
<accession>A0A2R6NGN2</accession>
<dbReference type="AlphaFoldDB" id="A0A2R6NGN2"/>
<evidence type="ECO:0000313" key="2">
    <source>
        <dbReference type="EMBL" id="PSR71516.1"/>
    </source>
</evidence>
<gene>
    <name evidence="2" type="ORF">PHLCEN_2v12599</name>
</gene>
<proteinExistence type="predicted"/>
<feature type="compositionally biased region" description="Basic and acidic residues" evidence="1">
    <location>
        <begin position="494"/>
        <end position="503"/>
    </location>
</feature>
<dbReference type="EMBL" id="MLYV02001273">
    <property type="protein sequence ID" value="PSR71516.1"/>
    <property type="molecule type" value="Genomic_DNA"/>
</dbReference>
<feature type="compositionally biased region" description="Polar residues" evidence="1">
    <location>
        <begin position="1"/>
        <end position="25"/>
    </location>
</feature>
<feature type="region of interest" description="Disordered" evidence="1">
    <location>
        <begin position="490"/>
        <end position="511"/>
    </location>
</feature>
<feature type="region of interest" description="Disordered" evidence="1">
    <location>
        <begin position="623"/>
        <end position="642"/>
    </location>
</feature>
<organism evidence="2 3">
    <name type="scientific">Hermanssonia centrifuga</name>
    <dbReference type="NCBI Taxonomy" id="98765"/>
    <lineage>
        <taxon>Eukaryota</taxon>
        <taxon>Fungi</taxon>
        <taxon>Dikarya</taxon>
        <taxon>Basidiomycota</taxon>
        <taxon>Agaricomycotina</taxon>
        <taxon>Agaricomycetes</taxon>
        <taxon>Polyporales</taxon>
        <taxon>Meruliaceae</taxon>
        <taxon>Hermanssonia</taxon>
    </lineage>
</organism>
<dbReference type="InterPro" id="IPR041078">
    <property type="entry name" value="Plavaka"/>
</dbReference>
<reference evidence="2 3" key="1">
    <citation type="submission" date="2018-02" db="EMBL/GenBank/DDBJ databases">
        <title>Genome sequence of the basidiomycete white-rot fungus Phlebia centrifuga.</title>
        <authorList>
            <person name="Granchi Z."/>
            <person name="Peng M."/>
            <person name="de Vries R.P."/>
            <person name="Hilden K."/>
            <person name="Makela M.R."/>
            <person name="Grigoriev I."/>
            <person name="Riley R."/>
        </authorList>
    </citation>
    <scope>NUCLEOTIDE SEQUENCE [LARGE SCALE GENOMIC DNA]</scope>
    <source>
        <strain evidence="2 3">FBCC195</strain>
    </source>
</reference>
<feature type="compositionally biased region" description="Polar residues" evidence="1">
    <location>
        <begin position="624"/>
        <end position="642"/>
    </location>
</feature>